<dbReference type="PANTHER" id="PTHR31139:SF4">
    <property type="entry name" value="ECTOPIC P GRANULES PROTEIN 5 HOMOLOG"/>
    <property type="match status" value="1"/>
</dbReference>
<proteinExistence type="inferred from homology"/>
<dbReference type="InterPro" id="IPR059030">
    <property type="entry name" value="TPR_Epg5_mid"/>
</dbReference>
<name>A0A2H8TN28_9HEMI</name>
<feature type="domain" description="Epg5-like central TPR repeats" evidence="3">
    <location>
        <begin position="1550"/>
        <end position="1945"/>
    </location>
</feature>
<dbReference type="InterPro" id="IPR051436">
    <property type="entry name" value="Autophagy-related_EPG5"/>
</dbReference>
<keyword evidence="2" id="KW-0072">Autophagy</keyword>
<dbReference type="InterPro" id="IPR058750">
    <property type="entry name" value="TPR_Epg5"/>
</dbReference>
<dbReference type="EMBL" id="GFXV01002883">
    <property type="protein sequence ID" value="MBW14688.1"/>
    <property type="molecule type" value="Transcribed_RNA"/>
</dbReference>
<evidence type="ECO:0000256" key="1">
    <source>
        <dbReference type="ARBA" id="ARBA00010948"/>
    </source>
</evidence>
<comment type="similarity">
    <text evidence="1">Belongs to the EPG5 family.</text>
</comment>
<reference evidence="5" key="1">
    <citation type="submission" date="2017-10" db="EMBL/GenBank/DDBJ databases">
        <title>Transcriptome Assembly of Sugarcane Aphid Adults.</title>
        <authorList>
            <person name="Scully E.D."/>
            <person name="Palmer N.A."/>
            <person name="Geib S.M."/>
            <person name="Sarath G."/>
            <person name="Sattler S.E."/>
        </authorList>
    </citation>
    <scope>NUCLEOTIDE SEQUENCE</scope>
    <source>
        <tissue evidence="5">Whole body</tissue>
    </source>
</reference>
<sequence>MERQRPINRAPSETKKSAKINIEEPEPIDDVLNSSTVDDVENALHEAFNDIFLSTELSKEVNESNSYLNNDTIKTYDSENVVEQLTTINMTPTSILPISIPCSVGSLPTPCAPVYNELCSSSVNEASFESLTPFNDEQLAEYYQNTLLFELQEYIEEFNQTELKYFQICEHPLYTLLEDYLHARLKLESTKQEINESKYSYCTHEKHIWTLEPATYTQYGECQDGNPVSATKKYDISRFNQVAFDNLVVSLKQLKALINNYYCALYDCQMIKEKIDYYLHTLCQPFSSLSSDTPVRLFLNSDVRSLQGKNLQSAVHDLKFSISILFLYQRKIINDKVFINETKKLLVKVIGVLLRVASCKDHFFIMNHILRCQSGVGKWANSFIQIPLIDLNYQDDNFHLDFMITSLANILLPVQAREKFLEQIYKSEGDANESLWVVVDSEGEEDSSGNSQQTLRESDIIAFLNQMPFSALFKKMIMFSENENVLRINLWNEHDLLRLIAVGSVLIKLFKSGLETYNSKSTEYKQFSKRLGHLLQDTVNYVTDVLEEYKNHKFVSDRIQTEYDAFLFRAVSCLYNNVDRTTWQYLVMLPFGQVSSKMVVNIFQYILHIKSDLNECSLEELSECIIHTSDDECYYLLTAISNMALSRYINDIEFIKAVTICLFKIGFVSKTTKEQCHKTCRTLLSHLSDKHPFLISEIISVLKHNFDEVGSGSMYLFKTLQLSNWKISMDDLSYLEHLILNHPITSTENSLSRHILAKIFSGCNENDINDFMFTKDMHCRIASILVKAVVQHAPITVDETSTQYLVHSIKQLVQIKSNEQAFRVWTWKVLYTLKLHLMDLPDIIVRSSLQDLSYYLLSVKDIDTDNNDMKYLYHDDPIALYTAIHVTTAGHCIPVILNKGLDYCDRLLQYRHYTATIACLNKIVPFFFENIDCLLESKKFITIVGGIMADNRNSSTKRAMNLLSVQGPSEIILQFTNMIQYQISNYARYGLISSHSVMEFWTKVVCTVWKDAESDMFVYVLDTVFKNVFRTQSIQWAREMLISLITQLSGSKENVTAIGSIFNFMFQSPEKRPLLLPKYPAVLYYCPYYALLALEAEEWCIQGRNDIWKNLLIKLHVQQGKSNVDDALKKVCSELKVPYFTSGHLSLYRWMQYGLEMPSGHPMTPLYWQNFFRLYLQRVPGTQQLGCVGRKFFEGIVNSPYLNKISNKLKECIDFHRSKLQTEPNSEIDLRLSRYYEACTLWLTDVRILESTLFIPSLDSMYEPNDLTHIINGSHEWLSDLINHKLIEENKLECVQNWCDLFGKNILNTNQSNRKIPLEKDPITRIINRLKSYDDPIKSPDFVLRLSDIQIISTNILYHKDHLLNIVQLNIKQIVQFINNVYRMQTVCHENLDNRYIDGVKMVYVQIDSTTRVQAVCDYKIKKGSISSCAGAAEITFQIREAKLNSDVVEINSNNRSELDTLITDILENSLPRSLTTACTTMNLIIQLIFNEFNALIKIGDIALVADIRSSGVWLFYTLMSECTILRTCPFIEKFVLTMLQSIGNVFILNNENECLRIQNTALNYPELADILIPLFSPSSASTNTFIQAYKNIVDHCNAQYEPIALNLLSKFNVSVFLSTKQPLLQERSILMNYCLEALILVKQQTRSDYTWSLHEIFSQHLCEIMNHDFPEHYGEILLKLLDHSKEGRIYCQVWFNILNTILAQAVPTTQTNAVRTILLPGISKDQLRNVVRRYATDQRSLSSQELQETLHLLTTHFVNERLKSATGELYSKYNVYIEPLVGLYAMVSHALVVGTLQSYRGMLANKICEFLCPTLISMFGPWLEPWYEGWNTDHRSLKLPWLATDTSISALMADALVECITFVLDTMPACDNVLSFICQWYIKMFAHIQTNDYIFETIHSNLEKLPWQRFIPTPIDLDLIMKVMDQFLPQSQCFLANITLEIPWLYVPNLDLRVLLSLFIKLSNQPHMRKGGKIRPLLLEAQKFAWYQIDGETYENILSWFVSKYDPMIVLQLSNEDWCGTDSAVLDLLKTAAGYNNVDNNAPYAEPMMYKRRIFIRAMVRMFISLASRYRSVLGSHYKNLKCAFHRLLDETEMVTKDGEEAKLLVLELLVLVNQPTGSILSSLMLQSIQEWISQRKADSVVLQGFLMVTWAHVTDQQHKGDILEACLTSWFKHVGNEEDFKWDKVLSLVQPVRLHYQGLGEVLMTSSHLLTLYTLALKESQNQSAYPDILNTLVQCLESVKPNNITENKLPLLWSLVLRLSTVEDDQTAEYLLRVASSAAQLAQHKQSWSLFDAIRLQKQTSISPKCRVLCRALVAFIHSQLPENKSSRKQHIRQEENAPGGFMCNDNDFTTSVECLKAINLLESLKQDRQFSDLIVAIDMALKMIKGPQSSMKTGELFIIKLAKCLYTDNFIYRMDPI</sequence>
<evidence type="ECO:0000256" key="2">
    <source>
        <dbReference type="ARBA" id="ARBA00023006"/>
    </source>
</evidence>
<dbReference type="GO" id="GO:0097352">
    <property type="term" value="P:autophagosome maturation"/>
    <property type="evidence" value="ECO:0007669"/>
    <property type="project" value="TreeGrafter"/>
</dbReference>
<protein>
    <submittedName>
        <fullName evidence="5">Ectopic P granules protein 5</fullName>
    </submittedName>
</protein>
<dbReference type="PANTHER" id="PTHR31139">
    <property type="entry name" value="ECTOPIC P GRANULES PROTEIN 5 HOMOLOG"/>
    <property type="match status" value="1"/>
</dbReference>
<evidence type="ECO:0000259" key="4">
    <source>
        <dbReference type="Pfam" id="PF26573"/>
    </source>
</evidence>
<organism evidence="5">
    <name type="scientific">Melanaphis sacchari</name>
    <dbReference type="NCBI Taxonomy" id="742174"/>
    <lineage>
        <taxon>Eukaryota</taxon>
        <taxon>Metazoa</taxon>
        <taxon>Ecdysozoa</taxon>
        <taxon>Arthropoda</taxon>
        <taxon>Hexapoda</taxon>
        <taxon>Insecta</taxon>
        <taxon>Pterygota</taxon>
        <taxon>Neoptera</taxon>
        <taxon>Paraneoptera</taxon>
        <taxon>Hemiptera</taxon>
        <taxon>Sternorrhyncha</taxon>
        <taxon>Aphidomorpha</taxon>
        <taxon>Aphidoidea</taxon>
        <taxon>Aphididae</taxon>
        <taxon>Aphidini</taxon>
        <taxon>Melanaphis</taxon>
    </lineage>
</organism>
<dbReference type="GO" id="GO:0005737">
    <property type="term" value="C:cytoplasm"/>
    <property type="evidence" value="ECO:0007669"/>
    <property type="project" value="TreeGrafter"/>
</dbReference>
<feature type="domain" description="Epg5-like TPR" evidence="4">
    <location>
        <begin position="1105"/>
        <end position="1277"/>
    </location>
</feature>
<dbReference type="Pfam" id="PF26103">
    <property type="entry name" value="TPR_Epg5"/>
    <property type="match status" value="1"/>
</dbReference>
<evidence type="ECO:0000313" key="5">
    <source>
        <dbReference type="EMBL" id="MBW14688.1"/>
    </source>
</evidence>
<dbReference type="Pfam" id="PF26573">
    <property type="entry name" value="TPR_Epg5_2"/>
    <property type="match status" value="1"/>
</dbReference>
<accession>A0A2H8TN28</accession>
<evidence type="ECO:0000259" key="3">
    <source>
        <dbReference type="Pfam" id="PF26103"/>
    </source>
</evidence>
<dbReference type="OrthoDB" id="75419at2759"/>